<feature type="region of interest" description="Disordered" evidence="1">
    <location>
        <begin position="96"/>
        <end position="118"/>
    </location>
</feature>
<sequence>MSALACERCKLTFESEEGKILLARCRDAECPMKKRGRGYVVPLLIAVGMTVLTIAGAAAGISWLAREPTGNEEAAVRRAEAEAARKQADQMAARRAATLAQPAPDGGTGIPASRVEPVRPAGASASVATSAAGSASMPASASASGPVAAGGPPPPPNPAAVARVTSFSCDGKLSAGRALVCSDVGLAISDYNLSLLYNAVLAARGGAALRRSQAEWKAELDRIGNDRQRVADHYRRRFDALSRIQAGLD</sequence>
<gene>
    <name evidence="3" type="ORF">K7G82_07795</name>
</gene>
<feature type="region of interest" description="Disordered" evidence="1">
    <location>
        <begin position="134"/>
        <end position="159"/>
    </location>
</feature>
<name>A0ABS7PLJ9_9SPHN</name>
<accession>A0ABS7PLJ9</accession>
<keyword evidence="2" id="KW-1133">Transmembrane helix</keyword>
<comment type="caution">
    <text evidence="3">The sequence shown here is derived from an EMBL/GenBank/DDBJ whole genome shotgun (WGS) entry which is preliminary data.</text>
</comment>
<keyword evidence="2" id="KW-0472">Membrane</keyword>
<evidence type="ECO:0008006" key="5">
    <source>
        <dbReference type="Google" id="ProtNLM"/>
    </source>
</evidence>
<evidence type="ECO:0000313" key="4">
    <source>
        <dbReference type="Proteomes" id="UP000706039"/>
    </source>
</evidence>
<feature type="compositionally biased region" description="Low complexity" evidence="1">
    <location>
        <begin position="134"/>
        <end position="150"/>
    </location>
</feature>
<feature type="transmembrane region" description="Helical" evidence="2">
    <location>
        <begin position="39"/>
        <end position="65"/>
    </location>
</feature>
<dbReference type="EMBL" id="JAINVV010000004">
    <property type="protein sequence ID" value="MBY8822187.1"/>
    <property type="molecule type" value="Genomic_DNA"/>
</dbReference>
<organism evidence="3 4">
    <name type="scientific">Sphingomonas colocasiae</name>
    <dbReference type="NCBI Taxonomy" id="1848973"/>
    <lineage>
        <taxon>Bacteria</taxon>
        <taxon>Pseudomonadati</taxon>
        <taxon>Pseudomonadota</taxon>
        <taxon>Alphaproteobacteria</taxon>
        <taxon>Sphingomonadales</taxon>
        <taxon>Sphingomonadaceae</taxon>
        <taxon>Sphingomonas</taxon>
    </lineage>
</organism>
<keyword evidence="4" id="KW-1185">Reference proteome</keyword>
<reference evidence="3 4" key="1">
    <citation type="submission" date="2021-08" db="EMBL/GenBank/DDBJ databases">
        <authorList>
            <person name="Tuo L."/>
        </authorList>
    </citation>
    <scope>NUCLEOTIDE SEQUENCE [LARGE SCALE GENOMIC DNA]</scope>
    <source>
        <strain evidence="3 4">JCM 31229</strain>
    </source>
</reference>
<evidence type="ECO:0000256" key="2">
    <source>
        <dbReference type="SAM" id="Phobius"/>
    </source>
</evidence>
<dbReference type="RefSeq" id="WP_222989289.1">
    <property type="nucleotide sequence ID" value="NZ_JAINVV010000004.1"/>
</dbReference>
<evidence type="ECO:0000256" key="1">
    <source>
        <dbReference type="SAM" id="MobiDB-lite"/>
    </source>
</evidence>
<keyword evidence="2" id="KW-0812">Transmembrane</keyword>
<protein>
    <recommendedName>
        <fullName evidence="5">DUF1311 domain-containing protein</fullName>
    </recommendedName>
</protein>
<dbReference type="Proteomes" id="UP000706039">
    <property type="component" value="Unassembled WGS sequence"/>
</dbReference>
<evidence type="ECO:0000313" key="3">
    <source>
        <dbReference type="EMBL" id="MBY8822187.1"/>
    </source>
</evidence>
<proteinExistence type="predicted"/>